<protein>
    <submittedName>
        <fullName evidence="1">Uncharacterized protein</fullName>
    </submittedName>
</protein>
<evidence type="ECO:0000313" key="2">
    <source>
        <dbReference type="Proteomes" id="UP000245626"/>
    </source>
</evidence>
<keyword evidence="2" id="KW-1185">Reference proteome</keyword>
<reference evidence="1 2" key="1">
    <citation type="journal article" date="2018" name="Mol. Biol. Evol.">
        <title>Broad Genomic Sampling Reveals a Smut Pathogenic Ancestry of the Fungal Clade Ustilaginomycotina.</title>
        <authorList>
            <person name="Kijpornyongpan T."/>
            <person name="Mondo S.J."/>
            <person name="Barry K."/>
            <person name="Sandor L."/>
            <person name="Lee J."/>
            <person name="Lipzen A."/>
            <person name="Pangilinan J."/>
            <person name="LaButti K."/>
            <person name="Hainaut M."/>
            <person name="Henrissat B."/>
            <person name="Grigoriev I.V."/>
            <person name="Spatafora J.W."/>
            <person name="Aime M.C."/>
        </authorList>
    </citation>
    <scope>NUCLEOTIDE SEQUENCE [LARGE SCALE GENOMIC DNA]</scope>
    <source>
        <strain evidence="1 2">SA 807</strain>
    </source>
</reference>
<dbReference type="EMBL" id="KZ820574">
    <property type="protein sequence ID" value="PWN47042.1"/>
    <property type="molecule type" value="Genomic_DNA"/>
</dbReference>
<accession>A0ACD0NMJ8</accession>
<dbReference type="Proteomes" id="UP000245626">
    <property type="component" value="Unassembled WGS sequence"/>
</dbReference>
<evidence type="ECO:0000313" key="1">
    <source>
        <dbReference type="EMBL" id="PWN47042.1"/>
    </source>
</evidence>
<name>A0ACD0NMJ8_9BASI</name>
<proteinExistence type="predicted"/>
<gene>
    <name evidence="1" type="ORF">IE53DRAFT_274902</name>
</gene>
<organism evidence="1 2">
    <name type="scientific">Violaceomyces palustris</name>
    <dbReference type="NCBI Taxonomy" id="1673888"/>
    <lineage>
        <taxon>Eukaryota</taxon>
        <taxon>Fungi</taxon>
        <taxon>Dikarya</taxon>
        <taxon>Basidiomycota</taxon>
        <taxon>Ustilaginomycotina</taxon>
        <taxon>Ustilaginomycetes</taxon>
        <taxon>Violaceomycetales</taxon>
        <taxon>Violaceomycetaceae</taxon>
        <taxon>Violaceomyces</taxon>
    </lineage>
</organism>
<sequence>MQRFVFFLASITWIIFSQREMLKRKRKEEEEEGNDSIERDRAERGSPWTSPCLLVMLFHKYLEGNLVRFPFPSYPISRGIADKEGVINGRP</sequence>